<feature type="signal peptide" evidence="1">
    <location>
        <begin position="1"/>
        <end position="19"/>
    </location>
</feature>
<dbReference type="PANTHER" id="PTHR10579">
    <property type="entry name" value="CALCIUM-ACTIVATED CHLORIDE CHANNEL REGULATOR"/>
    <property type="match status" value="1"/>
</dbReference>
<dbReference type="PANTHER" id="PTHR10579:SF43">
    <property type="entry name" value="ZINC FINGER (C3HC4-TYPE RING FINGER) FAMILY PROTEIN"/>
    <property type="match status" value="1"/>
</dbReference>
<organism evidence="3 4">
    <name type="scientific">Niastella koreensis</name>
    <dbReference type="NCBI Taxonomy" id="354356"/>
    <lineage>
        <taxon>Bacteria</taxon>
        <taxon>Pseudomonadati</taxon>
        <taxon>Bacteroidota</taxon>
        <taxon>Chitinophagia</taxon>
        <taxon>Chitinophagales</taxon>
        <taxon>Chitinophagaceae</taxon>
        <taxon>Niastella</taxon>
    </lineage>
</organism>
<dbReference type="SUPFAM" id="SSF53300">
    <property type="entry name" value="vWA-like"/>
    <property type="match status" value="1"/>
</dbReference>
<evidence type="ECO:0000313" key="3">
    <source>
        <dbReference type="EMBL" id="OQP46511.1"/>
    </source>
</evidence>
<dbReference type="InterPro" id="IPR036465">
    <property type="entry name" value="vWFA_dom_sf"/>
</dbReference>
<dbReference type="RefSeq" id="WP_014222170.1">
    <property type="nucleotide sequence ID" value="NZ_LWBO01000014.1"/>
</dbReference>
<evidence type="ECO:0000259" key="2">
    <source>
        <dbReference type="PROSITE" id="PS50234"/>
    </source>
</evidence>
<dbReference type="Pfam" id="PF12034">
    <property type="entry name" value="YfbK_C"/>
    <property type="match status" value="1"/>
</dbReference>
<feature type="chain" id="PRO_5046955065" description="VWFA domain-containing protein" evidence="1">
    <location>
        <begin position="20"/>
        <end position="492"/>
    </location>
</feature>
<keyword evidence="1" id="KW-0732">Signal</keyword>
<dbReference type="InterPro" id="IPR021908">
    <property type="entry name" value="YfbK_C"/>
</dbReference>
<dbReference type="InterPro" id="IPR051266">
    <property type="entry name" value="CLCR"/>
</dbReference>
<dbReference type="Proteomes" id="UP000192277">
    <property type="component" value="Unassembled WGS sequence"/>
</dbReference>
<evidence type="ECO:0000256" key="1">
    <source>
        <dbReference type="SAM" id="SignalP"/>
    </source>
</evidence>
<dbReference type="EMBL" id="LWBO01000014">
    <property type="protein sequence ID" value="OQP46511.1"/>
    <property type="molecule type" value="Genomic_DNA"/>
</dbReference>
<keyword evidence="4" id="KW-1185">Reference proteome</keyword>
<accession>A0ABX3NUN8</accession>
<gene>
    <name evidence="3" type="ORF">A4D02_31240</name>
</gene>
<proteinExistence type="predicted"/>
<dbReference type="CDD" id="cd01465">
    <property type="entry name" value="vWA_subgroup"/>
    <property type="match status" value="1"/>
</dbReference>
<dbReference type="PROSITE" id="PS51257">
    <property type="entry name" value="PROKAR_LIPOPROTEIN"/>
    <property type="match status" value="1"/>
</dbReference>
<dbReference type="Pfam" id="PF00092">
    <property type="entry name" value="VWA"/>
    <property type="match status" value="1"/>
</dbReference>
<reference evidence="3 4" key="1">
    <citation type="submission" date="2016-04" db="EMBL/GenBank/DDBJ databases">
        <authorList>
            <person name="Chen L."/>
            <person name="Zhuang W."/>
            <person name="Wang G."/>
        </authorList>
    </citation>
    <scope>NUCLEOTIDE SEQUENCE [LARGE SCALE GENOMIC DNA]</scope>
    <source>
        <strain evidence="4">GR20</strain>
    </source>
</reference>
<dbReference type="Gene3D" id="3.40.50.410">
    <property type="entry name" value="von Willebrand factor, type A domain"/>
    <property type="match status" value="1"/>
</dbReference>
<comment type="caution">
    <text evidence="3">The sequence shown here is derived from an EMBL/GenBank/DDBJ whole genome shotgun (WGS) entry which is preliminary data.</text>
</comment>
<sequence>MPIKKKGPAILLFSITLFAAACAPSHQVGSFNASLYNNGPETGNIGNPNLAAVEENAFIKTSDSATSTFSIDADGASYALTRRMLNESGENNFKSLRTEEMVNYFTYDYENPTGDAPIAVNGEVSACPWNKEHKLIRIGIKGKSIAKEQYPLANFVLLIDVSGSMASDDKLALLKNGFINFVNQMRPEDRVAVVTYSGYFSLALESTPGTQKDKIIKAIKGLGAGGSTYGSGGIREAYEVAEKNFIPNGNNRVIMGTDGDFNVGITSTDELVKLVQEQREKGIFLTTLGVGNDNLNDAMMEKIANKGNGNYEYLDNHDELKKVFVDDYSKFLTVAKDVKVQVTFNKQIVKSYRLIGYENRVMENKNFENDQADAGEIGAGQTITAIYEIEPNGGANATTDPTFTIHFRYKRPEAATSIPLDLDIFDAGLDFASSSENMRFAASVAALGLYLRNSAYKGSMTLSQIKSWSAGAVSFDPNGYRERHLSLLERVK</sequence>
<dbReference type="Pfam" id="PF12450">
    <property type="entry name" value="vWF_A"/>
    <property type="match status" value="1"/>
</dbReference>
<name>A0ABX3NUN8_9BACT</name>
<dbReference type="SMART" id="SM00327">
    <property type="entry name" value="VWA"/>
    <property type="match status" value="1"/>
</dbReference>
<dbReference type="InterPro" id="IPR022156">
    <property type="entry name" value="Uncharacterised_YfbK_N"/>
</dbReference>
<dbReference type="InterPro" id="IPR002035">
    <property type="entry name" value="VWF_A"/>
</dbReference>
<dbReference type="PROSITE" id="PS50234">
    <property type="entry name" value="VWFA"/>
    <property type="match status" value="1"/>
</dbReference>
<evidence type="ECO:0000313" key="4">
    <source>
        <dbReference type="Proteomes" id="UP000192277"/>
    </source>
</evidence>
<protein>
    <recommendedName>
        <fullName evidence="2">VWFA domain-containing protein</fullName>
    </recommendedName>
</protein>
<feature type="domain" description="VWFA" evidence="2">
    <location>
        <begin position="154"/>
        <end position="328"/>
    </location>
</feature>